<proteinExistence type="predicted"/>
<feature type="region of interest" description="Disordered" evidence="1">
    <location>
        <begin position="381"/>
        <end position="455"/>
    </location>
</feature>
<feature type="region of interest" description="Disordered" evidence="1">
    <location>
        <begin position="681"/>
        <end position="703"/>
    </location>
</feature>
<accession>A0ABR3GKK1</accession>
<protein>
    <submittedName>
        <fullName evidence="2">Uncharacterized protein</fullName>
    </submittedName>
</protein>
<feature type="compositionally biased region" description="Basic residues" evidence="1">
    <location>
        <begin position="681"/>
        <end position="690"/>
    </location>
</feature>
<sequence>MDFRDSKKYGIEVGNINYVLQHPMGRKRFPGYRATVKLDFMIWHAHKWARRFQIDGAVLLDPRFKHLLVNPDAPVCFLGMDFMIKHPHLLFELEYNSHHDVEFRIAEGPFADRSYELTTNAWKEAIVHVDSYHNLETGNIGCGVFFRSGSILNFFDGVSKCDAFGNKLEGLWRERGILVAIVKALQIFEGLSAESDSAPKTVIIRTSSSEIEGMLAPIKWFATRIRPPYEDQRVQILESIFPPTVRDVVMYYYHKFVKRQPEFKIKIQHVTARERSGGALAARLLAAAGAEMDEFCMTIGDSELKSGPSWGYHNMAGSPSLDTIPLEKYSGLRGNSIYVSFGIDGNFLILREKASAAMQAADKAGLESFTEGVVNKPEVNQKAADPGIREYGPYNSSSLTSTTRVQMGSAERKPRIGVGEGLQNPRAYNNTAPQRISEPNNGRNPRSGAETGRTNLEARRALQINFVRYPPYPSKNITDHQDQEAIPKRRERMADIQEKKIDEFQERGDMRASHCDIFKELEMLKIDPKLIKATGVPGRRGVCRMDCECRIADECKCQVVCKCGMVFGLGTKAEPNKSCTHKFPDKLEDPHETKVEFKYHLMDRKDSRPTNSSVLDGELQPGVGPSSRKNCESWGPMHKCVDGDMGKEGSKDSTNEIPTNAIRAIYDGNKTVEHKVRLKMHRGARRRRGRHPDGSQSGGPINRELASCSSAIIPAQIPRFSEAQNRPKVNNFSRGQELLKWTPVAECVQVQKYSEGQKYMKDTPRRSALLQYPINKDAPS</sequence>
<evidence type="ECO:0000313" key="3">
    <source>
        <dbReference type="Proteomes" id="UP001447188"/>
    </source>
</evidence>
<gene>
    <name evidence="2" type="ORF">Q9L58_004598</name>
</gene>
<organism evidence="2 3">
    <name type="scientific">Discina gigas</name>
    <dbReference type="NCBI Taxonomy" id="1032678"/>
    <lineage>
        <taxon>Eukaryota</taxon>
        <taxon>Fungi</taxon>
        <taxon>Dikarya</taxon>
        <taxon>Ascomycota</taxon>
        <taxon>Pezizomycotina</taxon>
        <taxon>Pezizomycetes</taxon>
        <taxon>Pezizales</taxon>
        <taxon>Discinaceae</taxon>
        <taxon>Discina</taxon>
    </lineage>
</organism>
<evidence type="ECO:0000313" key="2">
    <source>
        <dbReference type="EMBL" id="KAL0636449.1"/>
    </source>
</evidence>
<feature type="compositionally biased region" description="Polar residues" evidence="1">
    <location>
        <begin position="394"/>
        <end position="406"/>
    </location>
</feature>
<feature type="compositionally biased region" description="Polar residues" evidence="1">
    <location>
        <begin position="426"/>
        <end position="444"/>
    </location>
</feature>
<keyword evidence="3" id="KW-1185">Reference proteome</keyword>
<evidence type="ECO:0000256" key="1">
    <source>
        <dbReference type="SAM" id="MobiDB-lite"/>
    </source>
</evidence>
<comment type="caution">
    <text evidence="2">The sequence shown here is derived from an EMBL/GenBank/DDBJ whole genome shotgun (WGS) entry which is preliminary data.</text>
</comment>
<dbReference type="Proteomes" id="UP001447188">
    <property type="component" value="Unassembled WGS sequence"/>
</dbReference>
<feature type="region of interest" description="Disordered" evidence="1">
    <location>
        <begin position="605"/>
        <end position="631"/>
    </location>
</feature>
<reference evidence="2 3" key="1">
    <citation type="submission" date="2024-02" db="EMBL/GenBank/DDBJ databases">
        <title>Discinaceae phylogenomics.</title>
        <authorList>
            <person name="Dirks A.C."/>
            <person name="James T.Y."/>
        </authorList>
    </citation>
    <scope>NUCLEOTIDE SEQUENCE [LARGE SCALE GENOMIC DNA]</scope>
    <source>
        <strain evidence="2 3">ACD0624</strain>
    </source>
</reference>
<name>A0ABR3GKK1_9PEZI</name>
<dbReference type="EMBL" id="JBBBZM010000050">
    <property type="protein sequence ID" value="KAL0636449.1"/>
    <property type="molecule type" value="Genomic_DNA"/>
</dbReference>